<proteinExistence type="predicted"/>
<reference evidence="2 3" key="1">
    <citation type="submission" date="2020-06" db="EMBL/GenBank/DDBJ databases">
        <title>Transcriptomic and genomic resources for Thalictrum thalictroides and T. hernandezii: Facilitating candidate gene discovery in an emerging model plant lineage.</title>
        <authorList>
            <person name="Arias T."/>
            <person name="Riano-Pachon D.M."/>
            <person name="Di Stilio V.S."/>
        </authorList>
    </citation>
    <scope>NUCLEOTIDE SEQUENCE [LARGE SCALE GENOMIC DNA]</scope>
    <source>
        <strain evidence="3">cv. WT478/WT964</strain>
        <tissue evidence="2">Leaves</tissue>
    </source>
</reference>
<evidence type="ECO:0000313" key="2">
    <source>
        <dbReference type="EMBL" id="KAF5195749.1"/>
    </source>
</evidence>
<dbReference type="OrthoDB" id="678007at2759"/>
<gene>
    <name evidence="2" type="ORF">FRX31_014664</name>
</gene>
<sequence length="89" mass="10160">MSKAKMDPSNQSNTQKEEETMFSRIRKECLSFTTSVQESLQHKKAFFVGQGKKITARNEKEASEADLQTAKMQVEATNEAEQTKKKLEM</sequence>
<dbReference type="EMBL" id="JABWDY010016895">
    <property type="protein sequence ID" value="KAF5195749.1"/>
    <property type="molecule type" value="Genomic_DNA"/>
</dbReference>
<accession>A0A7J6WEC4</accession>
<organism evidence="2 3">
    <name type="scientific">Thalictrum thalictroides</name>
    <name type="common">Rue-anemone</name>
    <name type="synonym">Anemone thalictroides</name>
    <dbReference type="NCBI Taxonomy" id="46969"/>
    <lineage>
        <taxon>Eukaryota</taxon>
        <taxon>Viridiplantae</taxon>
        <taxon>Streptophyta</taxon>
        <taxon>Embryophyta</taxon>
        <taxon>Tracheophyta</taxon>
        <taxon>Spermatophyta</taxon>
        <taxon>Magnoliopsida</taxon>
        <taxon>Ranunculales</taxon>
        <taxon>Ranunculaceae</taxon>
        <taxon>Thalictroideae</taxon>
        <taxon>Thalictrum</taxon>
    </lineage>
</organism>
<name>A0A7J6WEC4_THATH</name>
<evidence type="ECO:0000256" key="1">
    <source>
        <dbReference type="SAM" id="MobiDB-lite"/>
    </source>
</evidence>
<dbReference type="AlphaFoldDB" id="A0A7J6WEC4"/>
<dbReference type="Proteomes" id="UP000554482">
    <property type="component" value="Unassembled WGS sequence"/>
</dbReference>
<evidence type="ECO:0000313" key="3">
    <source>
        <dbReference type="Proteomes" id="UP000554482"/>
    </source>
</evidence>
<comment type="caution">
    <text evidence="2">The sequence shown here is derived from an EMBL/GenBank/DDBJ whole genome shotgun (WGS) entry which is preliminary data.</text>
</comment>
<protein>
    <submittedName>
        <fullName evidence="2">Uncharacterized protein</fullName>
    </submittedName>
</protein>
<feature type="region of interest" description="Disordered" evidence="1">
    <location>
        <begin position="57"/>
        <end position="89"/>
    </location>
</feature>
<feature type="region of interest" description="Disordered" evidence="1">
    <location>
        <begin position="1"/>
        <end position="21"/>
    </location>
</feature>
<keyword evidence="3" id="KW-1185">Reference proteome</keyword>